<comment type="caution">
    <text evidence="1">The sequence shown here is derived from an EMBL/GenBank/DDBJ whole genome shotgun (WGS) entry which is preliminary data.</text>
</comment>
<dbReference type="EMBL" id="JMIR01000045">
    <property type="protein sequence ID" value="KEO81147.1"/>
    <property type="molecule type" value="Genomic_DNA"/>
</dbReference>
<evidence type="ECO:0000313" key="2">
    <source>
        <dbReference type="Proteomes" id="UP000027931"/>
    </source>
</evidence>
<protein>
    <submittedName>
        <fullName evidence="1">Uncharacterized protein</fullName>
    </submittedName>
</protein>
<dbReference type="Gene3D" id="1.10.600.10">
    <property type="entry name" value="Farnesyl Diphosphate Synthase"/>
    <property type="match status" value="1"/>
</dbReference>
<keyword evidence="2" id="KW-1185">Reference proteome</keyword>
<accession>A0A074M5A1</accession>
<name>A0A074M5A1_9BACL</name>
<dbReference type="STRING" id="1157490.EL26_22445"/>
<gene>
    <name evidence="1" type="ORF">EL26_22445</name>
</gene>
<reference evidence="1 2" key="1">
    <citation type="journal article" date="2013" name="Int. J. Syst. Evol. Microbiol.">
        <title>Tumebacillus flagellatus sp. nov., an alpha-amylase/pullulanase-producing bacterium isolated from cassava wastewater.</title>
        <authorList>
            <person name="Wang Q."/>
            <person name="Xie N."/>
            <person name="Qin Y."/>
            <person name="Shen N."/>
            <person name="Zhu J."/>
            <person name="Mi H."/>
            <person name="Huang R."/>
        </authorList>
    </citation>
    <scope>NUCLEOTIDE SEQUENCE [LARGE SCALE GENOMIC DNA]</scope>
    <source>
        <strain evidence="1 2">GST4</strain>
    </source>
</reference>
<dbReference type="Proteomes" id="UP000027931">
    <property type="component" value="Unassembled WGS sequence"/>
</dbReference>
<dbReference type="SUPFAM" id="SSF48576">
    <property type="entry name" value="Terpenoid synthases"/>
    <property type="match status" value="1"/>
</dbReference>
<dbReference type="InterPro" id="IPR008949">
    <property type="entry name" value="Isoprenoid_synthase_dom_sf"/>
</dbReference>
<dbReference type="RefSeq" id="WP_038094062.1">
    <property type="nucleotide sequence ID" value="NZ_JMIR01000045.1"/>
</dbReference>
<organism evidence="1 2">
    <name type="scientific">Tumebacillus flagellatus</name>
    <dbReference type="NCBI Taxonomy" id="1157490"/>
    <lineage>
        <taxon>Bacteria</taxon>
        <taxon>Bacillati</taxon>
        <taxon>Bacillota</taxon>
        <taxon>Bacilli</taxon>
        <taxon>Bacillales</taxon>
        <taxon>Alicyclobacillaceae</taxon>
        <taxon>Tumebacillus</taxon>
    </lineage>
</organism>
<evidence type="ECO:0000313" key="1">
    <source>
        <dbReference type="EMBL" id="KEO81147.1"/>
    </source>
</evidence>
<proteinExistence type="predicted"/>
<sequence>MTTRENRLWREMQTALCEAPGVTLQLVENWRDHEGLCWGLLAWLSGEAASAHRMRKEALCRASVSLELLWLSQRLQEESPVSGVAGTAGGIRPLEQYRIADYLYAKGLSLTAGLPSEVAREIAEEACRFKADRLLWNPAEWGEHAALELAYRKLGRWTAVCCKVGALLGACEERVREALIQYGFSLGMAVASDGGSAVLYRQKALSCLSALPDGETKSLLRAVPDAFMLGKGRAFLDV</sequence>
<dbReference type="AlphaFoldDB" id="A0A074M5A1"/>